<feature type="domain" description="Transcription regulator PadR N-terminal" evidence="1">
    <location>
        <begin position="28"/>
        <end position="95"/>
    </location>
</feature>
<dbReference type="Pfam" id="PF03551">
    <property type="entry name" value="PadR"/>
    <property type="match status" value="1"/>
</dbReference>
<proteinExistence type="predicted"/>
<dbReference type="InterPro" id="IPR036390">
    <property type="entry name" value="WH_DNA-bd_sf"/>
</dbReference>
<dbReference type="STRING" id="266128.ABB25_11990"/>
<dbReference type="EMBL" id="LDJH01000025">
    <property type="protein sequence ID" value="KRG55411.1"/>
    <property type="molecule type" value="Genomic_DNA"/>
</dbReference>
<evidence type="ECO:0000259" key="1">
    <source>
        <dbReference type="Pfam" id="PF03551"/>
    </source>
</evidence>
<reference evidence="2 3" key="1">
    <citation type="submission" date="2015-05" db="EMBL/GenBank/DDBJ databases">
        <title>Genome sequencing and analysis of members of genus Stenotrophomonas.</title>
        <authorList>
            <person name="Patil P.P."/>
            <person name="Midha S."/>
            <person name="Patil P.B."/>
        </authorList>
    </citation>
    <scope>NUCLEOTIDE SEQUENCE [LARGE SCALE GENOMIC DNA]</scope>
    <source>
        <strain evidence="2 3">DSM 17805</strain>
    </source>
</reference>
<dbReference type="Gene3D" id="1.10.10.10">
    <property type="entry name" value="Winged helix-like DNA-binding domain superfamily/Winged helix DNA-binding domain"/>
    <property type="match status" value="1"/>
</dbReference>
<evidence type="ECO:0000313" key="3">
    <source>
        <dbReference type="Proteomes" id="UP000051254"/>
    </source>
</evidence>
<dbReference type="PANTHER" id="PTHR33169">
    <property type="entry name" value="PADR-FAMILY TRANSCRIPTIONAL REGULATOR"/>
    <property type="match status" value="1"/>
</dbReference>
<dbReference type="PANTHER" id="PTHR33169:SF14">
    <property type="entry name" value="TRANSCRIPTIONAL REGULATOR RV3488"/>
    <property type="match status" value="1"/>
</dbReference>
<dbReference type="SUPFAM" id="SSF46785">
    <property type="entry name" value="Winged helix' DNA-binding domain"/>
    <property type="match status" value="1"/>
</dbReference>
<dbReference type="InterPro" id="IPR005149">
    <property type="entry name" value="Tscrpt_reg_PadR_N"/>
</dbReference>
<name>A0A0R0BQM8_9GAMM</name>
<dbReference type="PATRIC" id="fig|266128.3.peg.1464"/>
<gene>
    <name evidence="2" type="ORF">ABB25_11990</name>
</gene>
<dbReference type="InterPro" id="IPR052509">
    <property type="entry name" value="Metal_resp_DNA-bind_regulator"/>
</dbReference>
<protein>
    <recommendedName>
        <fullName evidence="1">Transcription regulator PadR N-terminal domain-containing protein</fullName>
    </recommendedName>
</protein>
<accession>A0A0R0BQM8</accession>
<dbReference type="Proteomes" id="UP000051254">
    <property type="component" value="Unassembled WGS sequence"/>
</dbReference>
<comment type="caution">
    <text evidence="2">The sequence shown here is derived from an EMBL/GenBank/DDBJ whole genome shotgun (WGS) entry which is preliminary data.</text>
</comment>
<dbReference type="AlphaFoldDB" id="A0A0R0BQM8"/>
<keyword evidence="3" id="KW-1185">Reference proteome</keyword>
<dbReference type="InterPro" id="IPR036388">
    <property type="entry name" value="WH-like_DNA-bd_sf"/>
</dbReference>
<evidence type="ECO:0000313" key="2">
    <source>
        <dbReference type="EMBL" id="KRG55411.1"/>
    </source>
</evidence>
<sequence>MCALIRTQLMIDPALMQELRRGTLVLAVLSVLKQGEACGADVRVRLAQACLPIEEGALYPMLRRLESQSLLVSERRPEGSRLKRMYQLSEAGAAAHTAMFEQWRSFTESLVHLNGGNQ</sequence>
<organism evidence="2 3">
    <name type="scientific">Stenotrophomonas koreensis</name>
    <dbReference type="NCBI Taxonomy" id="266128"/>
    <lineage>
        <taxon>Bacteria</taxon>
        <taxon>Pseudomonadati</taxon>
        <taxon>Pseudomonadota</taxon>
        <taxon>Gammaproteobacteria</taxon>
        <taxon>Lysobacterales</taxon>
        <taxon>Lysobacteraceae</taxon>
        <taxon>Stenotrophomonas</taxon>
    </lineage>
</organism>